<evidence type="ECO:0000313" key="3">
    <source>
        <dbReference type="EMBL" id="PAJ69028.1"/>
    </source>
</evidence>
<feature type="compositionally biased region" description="Pro residues" evidence="1">
    <location>
        <begin position="245"/>
        <end position="254"/>
    </location>
</feature>
<dbReference type="EMBL" id="NQMQ01000019">
    <property type="protein sequence ID" value="PAJ69028.1"/>
    <property type="molecule type" value="Genomic_DNA"/>
</dbReference>
<keyword evidence="2" id="KW-0812">Transmembrane</keyword>
<comment type="caution">
    <text evidence="3">The sequence shown here is derived from an EMBL/GenBank/DDBJ whole genome shotgun (WGS) entry which is preliminary data.</text>
</comment>
<organism evidence="3 4">
    <name type="scientific">Corynebacterium hadale</name>
    <dbReference type="NCBI Taxonomy" id="2026255"/>
    <lineage>
        <taxon>Bacteria</taxon>
        <taxon>Bacillati</taxon>
        <taxon>Actinomycetota</taxon>
        <taxon>Actinomycetes</taxon>
        <taxon>Mycobacteriales</taxon>
        <taxon>Corynebacteriaceae</taxon>
        <taxon>Corynebacterium</taxon>
    </lineage>
</organism>
<feature type="transmembrane region" description="Helical" evidence="2">
    <location>
        <begin position="134"/>
        <end position="160"/>
    </location>
</feature>
<feature type="transmembrane region" description="Helical" evidence="2">
    <location>
        <begin position="403"/>
        <end position="427"/>
    </location>
</feature>
<proteinExistence type="predicted"/>
<keyword evidence="2" id="KW-0472">Membrane</keyword>
<feature type="region of interest" description="Disordered" evidence="1">
    <location>
        <begin position="225"/>
        <end position="259"/>
    </location>
</feature>
<feature type="transmembrane region" description="Helical" evidence="2">
    <location>
        <begin position="288"/>
        <end position="312"/>
    </location>
</feature>
<dbReference type="Proteomes" id="UP000215771">
    <property type="component" value="Unassembled WGS sequence"/>
</dbReference>
<feature type="transmembrane region" description="Helical" evidence="2">
    <location>
        <begin position="21"/>
        <end position="42"/>
    </location>
</feature>
<accession>A0A269PBF4</accession>
<reference evidence="3 4" key="1">
    <citation type="submission" date="2017-08" db="EMBL/GenBank/DDBJ databases">
        <authorList>
            <person name="de Groot N.N."/>
        </authorList>
    </citation>
    <scope>NUCLEOTIDE SEQUENCE [LARGE SCALE GENOMIC DNA]</scope>
    <source>
        <strain evidence="3 4">NBT06-6</strain>
    </source>
</reference>
<evidence type="ECO:0000256" key="1">
    <source>
        <dbReference type="SAM" id="MobiDB-lite"/>
    </source>
</evidence>
<evidence type="ECO:0000256" key="2">
    <source>
        <dbReference type="SAM" id="Phobius"/>
    </source>
</evidence>
<evidence type="ECO:0000313" key="4">
    <source>
        <dbReference type="Proteomes" id="UP000215771"/>
    </source>
</evidence>
<gene>
    <name evidence="3" type="ORF">CIG21_09225</name>
</gene>
<dbReference type="RefSeq" id="WP_095278402.1">
    <property type="nucleotide sequence ID" value="NZ_CP047655.1"/>
</dbReference>
<sequence>MTANPKTINARAAFEWSIRTVLNNWAIWVPLTLVAFLAWVVLWVLLQFYGHLIVFVLASALFAIVALQQTQHPRLRLTELEFPRAFQTLGATAVVELIGFLSFALWLGIAAPSFAALVDPYGERPPTPLYADPAAWFILGGFVAFVVLAPLCSFLPLAAADGYGLLAATKRAAANWLRLMALEALSLLTLLIGAVCIGVGLLVAVPIVVCAFAHAYCQAVGRTVEEPTEPTVPTEPTEPTEPEKPTPAPTPAPGENPYAQASNTYIDPQAWPTEPGTGRVRVGRAFSWAWAAFTGNWATCVQLTFAFLVISVVAGNPLLFIVALFLFPAVWFVVVVPFAVSAALRQTDRITFSIGEAKPLHFAQTVVVGLFAAAISWPVPSAVRWALHQTLPWDVPEGTPMGPIMLGIGLLCYLAVSPLWALMPFFATDGSGIGQAIGRGFRRGVRNYFPLLALALVCTVLNILGAAVLGLGLLVTIPLSLLAYAHAYREASRGPVPVNKHSTYRSRN</sequence>
<name>A0A269PBF4_9CORY</name>
<feature type="transmembrane region" description="Helical" evidence="2">
    <location>
        <begin position="88"/>
        <end position="114"/>
    </location>
</feature>
<feature type="transmembrane region" description="Helical" evidence="2">
    <location>
        <begin position="48"/>
        <end position="67"/>
    </location>
</feature>
<feature type="transmembrane region" description="Helical" evidence="2">
    <location>
        <begin position="360"/>
        <end position="383"/>
    </location>
</feature>
<protein>
    <submittedName>
        <fullName evidence="3">Uncharacterized protein</fullName>
    </submittedName>
</protein>
<feature type="transmembrane region" description="Helical" evidence="2">
    <location>
        <begin position="197"/>
        <end position="217"/>
    </location>
</feature>
<feature type="transmembrane region" description="Helical" evidence="2">
    <location>
        <begin position="318"/>
        <end position="340"/>
    </location>
</feature>
<dbReference type="AlphaFoldDB" id="A0A269PBF4"/>
<feature type="transmembrane region" description="Helical" evidence="2">
    <location>
        <begin position="448"/>
        <end position="475"/>
    </location>
</feature>
<keyword evidence="2" id="KW-1133">Transmembrane helix</keyword>